<keyword evidence="2" id="KW-0645">Protease</keyword>
<evidence type="ECO:0000256" key="3">
    <source>
        <dbReference type="ARBA" id="ARBA00022801"/>
    </source>
</evidence>
<organism evidence="8 9">
    <name type="scientific">Nocardioides zeae</name>
    <dbReference type="NCBI Taxonomy" id="1457234"/>
    <lineage>
        <taxon>Bacteria</taxon>
        <taxon>Bacillati</taxon>
        <taxon>Actinomycetota</taxon>
        <taxon>Actinomycetes</taxon>
        <taxon>Propionibacteriales</taxon>
        <taxon>Nocardioidaceae</taxon>
        <taxon>Nocardioides</taxon>
    </lineage>
</organism>
<evidence type="ECO:0000256" key="2">
    <source>
        <dbReference type="ARBA" id="ARBA00022670"/>
    </source>
</evidence>
<dbReference type="PANTHER" id="PTHR47359">
    <property type="entry name" value="PEPTIDOGLYCAN DL-ENDOPEPTIDASE CWLO"/>
    <property type="match status" value="1"/>
</dbReference>
<dbReference type="GO" id="GO:0006508">
    <property type="term" value="P:proteolysis"/>
    <property type="evidence" value="ECO:0007669"/>
    <property type="project" value="UniProtKB-KW"/>
</dbReference>
<accession>A0A6P0HM41</accession>
<dbReference type="InterPro" id="IPR000064">
    <property type="entry name" value="NLP_P60_dom"/>
</dbReference>
<comment type="similarity">
    <text evidence="1">Belongs to the peptidase C40 family.</text>
</comment>
<dbReference type="Gene3D" id="3.90.1720.10">
    <property type="entry name" value="endopeptidase domain like (from Nostoc punctiforme)"/>
    <property type="match status" value="1"/>
</dbReference>
<feature type="chain" id="PRO_5026750423" description="NlpC/P60 domain-containing protein" evidence="6">
    <location>
        <begin position="31"/>
        <end position="336"/>
    </location>
</feature>
<feature type="coiled-coil region" evidence="5">
    <location>
        <begin position="136"/>
        <end position="198"/>
    </location>
</feature>
<sequence length="336" mass="34966">MLDGRKRIGAGLAAAAVIGVSLLPSAPAAAEPDIDDVKAQIEQLYHESEQAAERRNDAELELERLQSELELLQQDEAAQSDGFDSVRSQVADSVVAQSQGSSISPVAEAALSDDTADFLAQLSTASTYSNIQGRLVDTYSTELQALEVRRSATEERVAQIAAVEEQAAEESATIDQKVDEAEALLAELEAEAAEEAATLFAEEGTADTAQAAEIAADVPVSGRAGAAVQYALAQVGDSYVYGASGPDAFDCSGLTSMAWAQAGVSLPHSSKAQYSSGRKVSRSELQPGDLVFYYSPISHVGIYIGNGQIVHAANPRSGVAIASVGSMPYSGAVRPG</sequence>
<evidence type="ECO:0000256" key="4">
    <source>
        <dbReference type="ARBA" id="ARBA00022807"/>
    </source>
</evidence>
<evidence type="ECO:0000313" key="9">
    <source>
        <dbReference type="Proteomes" id="UP000468687"/>
    </source>
</evidence>
<dbReference type="RefSeq" id="WP_163773213.1">
    <property type="nucleotide sequence ID" value="NZ_JAAGXA010000011.1"/>
</dbReference>
<keyword evidence="3" id="KW-0378">Hydrolase</keyword>
<dbReference type="PANTHER" id="PTHR47359:SF3">
    <property type="entry name" value="NLP_P60 DOMAIN-CONTAINING PROTEIN-RELATED"/>
    <property type="match status" value="1"/>
</dbReference>
<protein>
    <recommendedName>
        <fullName evidence="7">NlpC/P60 domain-containing protein</fullName>
    </recommendedName>
</protein>
<dbReference type="Pfam" id="PF00877">
    <property type="entry name" value="NLPC_P60"/>
    <property type="match status" value="1"/>
</dbReference>
<dbReference type="EMBL" id="JAAGXA010000011">
    <property type="protein sequence ID" value="NEN79666.1"/>
    <property type="molecule type" value="Genomic_DNA"/>
</dbReference>
<evidence type="ECO:0000313" key="8">
    <source>
        <dbReference type="EMBL" id="NEN79666.1"/>
    </source>
</evidence>
<name>A0A6P0HM41_9ACTN</name>
<evidence type="ECO:0000256" key="1">
    <source>
        <dbReference type="ARBA" id="ARBA00007074"/>
    </source>
</evidence>
<dbReference type="Gene3D" id="6.10.250.3150">
    <property type="match status" value="1"/>
</dbReference>
<comment type="caution">
    <text evidence="8">The sequence shown here is derived from an EMBL/GenBank/DDBJ whole genome shotgun (WGS) entry which is preliminary data.</text>
</comment>
<keyword evidence="6" id="KW-0732">Signal</keyword>
<evidence type="ECO:0000256" key="6">
    <source>
        <dbReference type="SAM" id="SignalP"/>
    </source>
</evidence>
<dbReference type="InterPro" id="IPR051794">
    <property type="entry name" value="PG_Endopeptidase_C40"/>
</dbReference>
<keyword evidence="5" id="KW-0175">Coiled coil</keyword>
<dbReference type="AlphaFoldDB" id="A0A6P0HM41"/>
<feature type="signal peptide" evidence="6">
    <location>
        <begin position="1"/>
        <end position="30"/>
    </location>
</feature>
<evidence type="ECO:0000259" key="7">
    <source>
        <dbReference type="PROSITE" id="PS51935"/>
    </source>
</evidence>
<keyword evidence="4" id="KW-0788">Thiol protease</keyword>
<proteinExistence type="inferred from homology"/>
<gene>
    <name evidence="8" type="ORF">G3T38_15425</name>
</gene>
<evidence type="ECO:0000256" key="5">
    <source>
        <dbReference type="SAM" id="Coils"/>
    </source>
</evidence>
<dbReference type="GO" id="GO:0008234">
    <property type="term" value="F:cysteine-type peptidase activity"/>
    <property type="evidence" value="ECO:0007669"/>
    <property type="project" value="UniProtKB-KW"/>
</dbReference>
<dbReference type="SUPFAM" id="SSF54001">
    <property type="entry name" value="Cysteine proteinases"/>
    <property type="match status" value="1"/>
</dbReference>
<dbReference type="Proteomes" id="UP000468687">
    <property type="component" value="Unassembled WGS sequence"/>
</dbReference>
<dbReference type="InterPro" id="IPR038765">
    <property type="entry name" value="Papain-like_cys_pep_sf"/>
</dbReference>
<feature type="coiled-coil region" evidence="5">
    <location>
        <begin position="34"/>
        <end position="82"/>
    </location>
</feature>
<feature type="domain" description="NlpC/P60" evidence="7">
    <location>
        <begin position="221"/>
        <end position="336"/>
    </location>
</feature>
<reference evidence="8 9" key="1">
    <citation type="journal article" date="2014" name="Int. J. Syst. Evol. Microbiol.">
        <title>Nocardioides zeae sp. nov., isolated from the stem of Zea mays.</title>
        <authorList>
            <person name="Glaeser S.P."/>
            <person name="McInroy J.A."/>
            <person name="Busse H.J."/>
            <person name="Kampfer P."/>
        </authorList>
    </citation>
    <scope>NUCLEOTIDE SEQUENCE [LARGE SCALE GENOMIC DNA]</scope>
    <source>
        <strain evidence="8 9">JCM 30728</strain>
    </source>
</reference>
<keyword evidence="9" id="KW-1185">Reference proteome</keyword>
<dbReference type="PROSITE" id="PS51935">
    <property type="entry name" value="NLPC_P60"/>
    <property type="match status" value="1"/>
</dbReference>